<feature type="domain" description="Abnormal spindle-like microcephaly-associated protein ASH" evidence="6">
    <location>
        <begin position="657"/>
        <end position="748"/>
    </location>
</feature>
<dbReference type="Pfam" id="PF00931">
    <property type="entry name" value="NB-ARC"/>
    <property type="match status" value="1"/>
</dbReference>
<dbReference type="OrthoDB" id="526729at2"/>
<comment type="subcellular location">
    <subcellularLocation>
        <location evidence="1">Cytoplasm</location>
    </subcellularLocation>
</comment>
<evidence type="ECO:0008006" key="9">
    <source>
        <dbReference type="Google" id="ProtNLM"/>
    </source>
</evidence>
<evidence type="ECO:0000313" key="8">
    <source>
        <dbReference type="Proteomes" id="UP000271624"/>
    </source>
</evidence>
<dbReference type="Proteomes" id="UP000271624">
    <property type="component" value="Unassembled WGS sequence"/>
</dbReference>
<feature type="transmembrane region" description="Helical" evidence="4">
    <location>
        <begin position="612"/>
        <end position="634"/>
    </location>
</feature>
<sequence length="860" mass="95364">MTQQHTEELAKQGDVNAIEALINELIEPNGIKAKVGVKDSCLYVACLGAEIPERQALVKCIGKRILKLGIKSLQSAKIYAAQWGQNKTVWQQEIPLNPLRLDLNNYASAKAPVNPQPAKQLSIGRHKVQTSSKGIIVSKAQQKEIEYHSQCLVMLPRPLPNLIGRLSQIKGALALLDTNQSIEFYGSEGLGKSALLRHILYFIHKNSIFTDGAVWFGNVYYSQVDLLQHLFELFHESDTTYKPTNLETRRFLHNKKLVIFLDDVKLTSEDIQQLELILPDSRFIVASSSQKLSSNSSIQLSGLSKRDSIAFITQKLHQSISAEELVTVEALANLLSGHPYMMQLAVNCINKNVCTLSELVLKLQPPESSQKLIKQILKVLPTEHQNILATLVTVDGIGLSRVQIEALSEANDTSEILASLLDWNLIDTEFNLYSLNKTLVLALKQELVLNSFYERVLSNFITWAEKYPEFLTLGTPNALIPILTWAIETERYSNILRLVKAAEVSLFLSKRWGLWKQVLKYGLQASIALNDKQNEAWMLHQLGSIALCLDDTSVEAHKYLTSALKIRESLNLADAVAATSQNLKLVKISSPEPDEITQYRINRTQTNTKLQFLAIALIPLLCSVFAGLLAWYVVSHLITSPAPSGALSQPKELTNVSTFNVNTSNLNFGKQRVNTESKSETVTITNNSSVSMRIAEIETIGKQGDFDITNSTCATAIPPKQRCNISIVFAPIETGEHRASLQLTDSNGKTLQQIIMKGMAISAIQPTYDIPVAPSPIIQTPLPLPKPKLISPQTPKIINNQHGMDTPYTAPTPIQTPQQPIEPPQAIQTEQHTDTVTESPEVFPNIETTPEPTETPIQAN</sequence>
<dbReference type="InterPro" id="IPR013783">
    <property type="entry name" value="Ig-like_fold"/>
</dbReference>
<comment type="caution">
    <text evidence="7">The sequence shown here is derived from an EMBL/GenBank/DDBJ whole genome shotgun (WGS) entry which is preliminary data.</text>
</comment>
<feature type="domain" description="NB-ARC" evidence="5">
    <location>
        <begin position="167"/>
        <end position="284"/>
    </location>
</feature>
<proteinExistence type="predicted"/>
<evidence type="ECO:0000259" key="5">
    <source>
        <dbReference type="Pfam" id="PF00931"/>
    </source>
</evidence>
<evidence type="ECO:0000256" key="3">
    <source>
        <dbReference type="SAM" id="MobiDB-lite"/>
    </source>
</evidence>
<feature type="compositionally biased region" description="Low complexity" evidence="3">
    <location>
        <begin position="809"/>
        <end position="830"/>
    </location>
</feature>
<feature type="region of interest" description="Disordered" evidence="3">
    <location>
        <begin position="809"/>
        <end position="860"/>
    </location>
</feature>
<dbReference type="RefSeq" id="WP_127083485.1">
    <property type="nucleotide sequence ID" value="NZ_RSCL01000013.1"/>
</dbReference>
<dbReference type="InterPro" id="IPR027417">
    <property type="entry name" value="P-loop_NTPase"/>
</dbReference>
<dbReference type="GO" id="GO:0005737">
    <property type="term" value="C:cytoplasm"/>
    <property type="evidence" value="ECO:0007669"/>
    <property type="project" value="UniProtKB-SubCell"/>
</dbReference>
<dbReference type="NCBIfam" id="NF012200">
    <property type="entry name" value="choice_anch_D"/>
    <property type="match status" value="1"/>
</dbReference>
<keyword evidence="2" id="KW-0963">Cytoplasm</keyword>
<protein>
    <recommendedName>
        <fullName evidence="9">Abnormal spindle-like microcephaly-associated protein ASH domain-containing protein</fullName>
    </recommendedName>
</protein>
<keyword evidence="8" id="KW-1185">Reference proteome</keyword>
<evidence type="ECO:0000259" key="6">
    <source>
        <dbReference type="Pfam" id="PF15780"/>
    </source>
</evidence>
<name>A0A3S1CAX0_9CYAN</name>
<keyword evidence="4" id="KW-0472">Membrane</keyword>
<dbReference type="Gene3D" id="3.40.50.300">
    <property type="entry name" value="P-loop containing nucleotide triphosphate hydrolases"/>
    <property type="match status" value="1"/>
</dbReference>
<evidence type="ECO:0000256" key="1">
    <source>
        <dbReference type="ARBA" id="ARBA00004496"/>
    </source>
</evidence>
<organism evidence="7 8">
    <name type="scientific">Dulcicalothrix desertica PCC 7102</name>
    <dbReference type="NCBI Taxonomy" id="232991"/>
    <lineage>
        <taxon>Bacteria</taxon>
        <taxon>Bacillati</taxon>
        <taxon>Cyanobacteriota</taxon>
        <taxon>Cyanophyceae</taxon>
        <taxon>Nostocales</taxon>
        <taxon>Calotrichaceae</taxon>
        <taxon>Dulcicalothrix</taxon>
    </lineage>
</organism>
<dbReference type="InterPro" id="IPR002182">
    <property type="entry name" value="NB-ARC"/>
</dbReference>
<dbReference type="AlphaFoldDB" id="A0A3S1CAX0"/>
<dbReference type="InterPro" id="IPR031549">
    <property type="entry name" value="ASH"/>
</dbReference>
<keyword evidence="4" id="KW-0812">Transmembrane</keyword>
<reference evidence="7" key="1">
    <citation type="submission" date="2018-12" db="EMBL/GenBank/DDBJ databases">
        <authorList>
            <person name="Will S."/>
            <person name="Neumann-Schaal M."/>
            <person name="Henke P."/>
        </authorList>
    </citation>
    <scope>NUCLEOTIDE SEQUENCE</scope>
    <source>
        <strain evidence="7">PCC 7102</strain>
    </source>
</reference>
<dbReference type="SUPFAM" id="SSF52540">
    <property type="entry name" value="P-loop containing nucleoside triphosphate hydrolases"/>
    <property type="match status" value="1"/>
</dbReference>
<dbReference type="EMBL" id="RSCL01000013">
    <property type="protein sequence ID" value="RUT03533.1"/>
    <property type="molecule type" value="Genomic_DNA"/>
</dbReference>
<dbReference type="GO" id="GO:0043531">
    <property type="term" value="F:ADP binding"/>
    <property type="evidence" value="ECO:0007669"/>
    <property type="project" value="InterPro"/>
</dbReference>
<evidence type="ECO:0000256" key="4">
    <source>
        <dbReference type="SAM" id="Phobius"/>
    </source>
</evidence>
<dbReference type="Gene3D" id="2.60.40.10">
    <property type="entry name" value="Immunoglobulins"/>
    <property type="match status" value="1"/>
</dbReference>
<gene>
    <name evidence="7" type="ORF">DSM106972_051720</name>
</gene>
<evidence type="ECO:0000313" key="7">
    <source>
        <dbReference type="EMBL" id="RUT03533.1"/>
    </source>
</evidence>
<feature type="compositionally biased region" description="Low complexity" evidence="3">
    <location>
        <begin position="847"/>
        <end position="860"/>
    </location>
</feature>
<evidence type="ECO:0000256" key="2">
    <source>
        <dbReference type="ARBA" id="ARBA00022490"/>
    </source>
</evidence>
<dbReference type="PRINTS" id="PR00364">
    <property type="entry name" value="DISEASERSIST"/>
</dbReference>
<accession>A0A3S1CAX0</accession>
<dbReference type="Pfam" id="PF15780">
    <property type="entry name" value="ASH"/>
    <property type="match status" value="1"/>
</dbReference>
<reference evidence="7" key="2">
    <citation type="journal article" date="2019" name="Genome Biol. Evol.">
        <title>Day and night: Metabolic profiles and evolutionary relationships of six axenic non-marine cyanobacteria.</title>
        <authorList>
            <person name="Will S.E."/>
            <person name="Henke P."/>
            <person name="Boedeker C."/>
            <person name="Huang S."/>
            <person name="Brinkmann H."/>
            <person name="Rohde M."/>
            <person name="Jarek M."/>
            <person name="Friedl T."/>
            <person name="Seufert S."/>
            <person name="Schumacher M."/>
            <person name="Overmann J."/>
            <person name="Neumann-Schaal M."/>
            <person name="Petersen J."/>
        </authorList>
    </citation>
    <scope>NUCLEOTIDE SEQUENCE [LARGE SCALE GENOMIC DNA]</scope>
    <source>
        <strain evidence="7">PCC 7102</strain>
    </source>
</reference>
<keyword evidence="4" id="KW-1133">Transmembrane helix</keyword>